<reference evidence="1" key="1">
    <citation type="submission" date="2018-05" db="EMBL/GenBank/DDBJ databases">
        <authorList>
            <person name="Lanie J.A."/>
            <person name="Ng W.-L."/>
            <person name="Kazmierczak K.M."/>
            <person name="Andrzejewski T.M."/>
            <person name="Davidsen T.M."/>
            <person name="Wayne K.J."/>
            <person name="Tettelin H."/>
            <person name="Glass J.I."/>
            <person name="Rusch D."/>
            <person name="Podicherti R."/>
            <person name="Tsui H.-C.T."/>
            <person name="Winkler M.E."/>
        </authorList>
    </citation>
    <scope>NUCLEOTIDE SEQUENCE</scope>
</reference>
<name>A0A383E925_9ZZZZ</name>
<feature type="non-terminal residue" evidence="1">
    <location>
        <position position="1"/>
    </location>
</feature>
<sequence length="22" mass="2667">FHFRGNIEFLMIDREKGIDLES</sequence>
<organism evidence="1">
    <name type="scientific">marine metagenome</name>
    <dbReference type="NCBI Taxonomy" id="408172"/>
    <lineage>
        <taxon>unclassified sequences</taxon>
        <taxon>metagenomes</taxon>
        <taxon>ecological metagenomes</taxon>
    </lineage>
</organism>
<proteinExistence type="predicted"/>
<dbReference type="AlphaFoldDB" id="A0A383E925"/>
<gene>
    <name evidence="1" type="ORF">METZ01_LOCUS506190</name>
</gene>
<dbReference type="EMBL" id="UINC01223934">
    <property type="protein sequence ID" value="SVE53336.1"/>
    <property type="molecule type" value="Genomic_DNA"/>
</dbReference>
<protein>
    <submittedName>
        <fullName evidence="1">Uncharacterized protein</fullName>
    </submittedName>
</protein>
<evidence type="ECO:0000313" key="1">
    <source>
        <dbReference type="EMBL" id="SVE53336.1"/>
    </source>
</evidence>
<accession>A0A383E925</accession>